<evidence type="ECO:0000256" key="4">
    <source>
        <dbReference type="ARBA" id="ARBA00022519"/>
    </source>
</evidence>
<dbReference type="PANTHER" id="PTHR35011:SF10">
    <property type="entry name" value="TRAP TRANSPORTER SMALL PERMEASE PROTEIN"/>
    <property type="match status" value="1"/>
</dbReference>
<evidence type="ECO:0000313" key="11">
    <source>
        <dbReference type="EMBL" id="SFK62563.1"/>
    </source>
</evidence>
<keyword evidence="6 9" id="KW-1133">Transmembrane helix</keyword>
<accession>A0A1I4B1Y7</accession>
<dbReference type="Pfam" id="PF04290">
    <property type="entry name" value="DctQ"/>
    <property type="match status" value="1"/>
</dbReference>
<name>A0A1I4B1Y7_9HYPH</name>
<dbReference type="PANTHER" id="PTHR35011">
    <property type="entry name" value="2,3-DIKETO-L-GULONATE TRAP TRANSPORTER SMALL PERMEASE PROTEIN YIAM"/>
    <property type="match status" value="1"/>
</dbReference>
<proteinExistence type="inferred from homology"/>
<keyword evidence="12" id="KW-1185">Reference proteome</keyword>
<comment type="subunit">
    <text evidence="9">The complex comprises the extracytoplasmic solute receptor protein and the two transmembrane proteins.</text>
</comment>
<evidence type="ECO:0000256" key="3">
    <source>
        <dbReference type="ARBA" id="ARBA00022475"/>
    </source>
</evidence>
<dbReference type="RefSeq" id="WP_093520376.1">
    <property type="nucleotide sequence ID" value="NZ_FOSK01000007.1"/>
</dbReference>
<keyword evidence="3" id="KW-1003">Cell membrane</keyword>
<comment type="caution">
    <text evidence="9">Lacks conserved residue(s) required for the propagation of feature annotation.</text>
</comment>
<sequence>MKRFFQLLYRFEATFAALAYIIVVLAMLADVVAREFFDLSLMHSSKIALFAAIFAGMLGLGLATASGTHIRPKVTDHLLPEAWKNLLQRLGDGLSGALFLLAGYVSFELVRSSYEIGFLVPVVDWPLWWFQTIMPYAFCSNALRYFGFMLLPSLRPEEVDAE</sequence>
<feature type="domain" description="Tripartite ATP-independent periplasmic transporters DctQ component" evidence="10">
    <location>
        <begin position="24"/>
        <end position="148"/>
    </location>
</feature>
<comment type="function">
    <text evidence="9">Part of the tripartite ATP-independent periplasmic (TRAP) transport system.</text>
</comment>
<evidence type="ECO:0000256" key="9">
    <source>
        <dbReference type="RuleBase" id="RU369079"/>
    </source>
</evidence>
<dbReference type="InterPro" id="IPR007387">
    <property type="entry name" value="TRAP_DctQ"/>
</dbReference>
<evidence type="ECO:0000256" key="8">
    <source>
        <dbReference type="ARBA" id="ARBA00038436"/>
    </source>
</evidence>
<comment type="subcellular location">
    <subcellularLocation>
        <location evidence="1 9">Cell inner membrane</location>
        <topology evidence="1 9">Multi-pass membrane protein</topology>
    </subcellularLocation>
</comment>
<feature type="transmembrane region" description="Helical" evidence="9">
    <location>
        <begin position="7"/>
        <end position="27"/>
    </location>
</feature>
<dbReference type="InterPro" id="IPR055348">
    <property type="entry name" value="DctQ"/>
</dbReference>
<evidence type="ECO:0000256" key="7">
    <source>
        <dbReference type="ARBA" id="ARBA00023136"/>
    </source>
</evidence>
<keyword evidence="7 9" id="KW-0472">Membrane</keyword>
<reference evidence="11 12" key="1">
    <citation type="submission" date="2016-10" db="EMBL/GenBank/DDBJ databases">
        <authorList>
            <person name="Varghese N."/>
            <person name="Submissions S."/>
        </authorList>
    </citation>
    <scope>NUCLEOTIDE SEQUENCE [LARGE SCALE GENOMIC DNA]</scope>
    <source>
        <strain evidence="11 12">DSM 16392</strain>
    </source>
</reference>
<comment type="similarity">
    <text evidence="8 9">Belongs to the TRAP transporter small permease family.</text>
</comment>
<organism evidence="11 12">
    <name type="scientific">Pseudovibrio ascidiaceicola</name>
    <dbReference type="NCBI Taxonomy" id="285279"/>
    <lineage>
        <taxon>Bacteria</taxon>
        <taxon>Pseudomonadati</taxon>
        <taxon>Pseudomonadota</taxon>
        <taxon>Alphaproteobacteria</taxon>
        <taxon>Hyphomicrobiales</taxon>
        <taxon>Stappiaceae</taxon>
        <taxon>Pseudovibrio</taxon>
    </lineage>
</organism>
<evidence type="ECO:0000256" key="1">
    <source>
        <dbReference type="ARBA" id="ARBA00004429"/>
    </source>
</evidence>
<keyword evidence="5 9" id="KW-0812">Transmembrane</keyword>
<evidence type="ECO:0000259" key="10">
    <source>
        <dbReference type="Pfam" id="PF04290"/>
    </source>
</evidence>
<dbReference type="Proteomes" id="UP000199598">
    <property type="component" value="Unassembled WGS sequence"/>
</dbReference>
<keyword evidence="2 9" id="KW-0813">Transport</keyword>
<keyword evidence="4 9" id="KW-0997">Cell inner membrane</keyword>
<evidence type="ECO:0000313" key="12">
    <source>
        <dbReference type="Proteomes" id="UP000199598"/>
    </source>
</evidence>
<dbReference type="EMBL" id="FOSK01000007">
    <property type="protein sequence ID" value="SFK62563.1"/>
    <property type="molecule type" value="Genomic_DNA"/>
</dbReference>
<comment type="caution">
    <text evidence="11">The sequence shown here is derived from an EMBL/GenBank/DDBJ whole genome shotgun (WGS) entry which is preliminary data.</text>
</comment>
<feature type="transmembrane region" description="Helical" evidence="9">
    <location>
        <begin position="47"/>
        <end position="65"/>
    </location>
</feature>
<evidence type="ECO:0000256" key="2">
    <source>
        <dbReference type="ARBA" id="ARBA00022448"/>
    </source>
</evidence>
<evidence type="ECO:0000256" key="6">
    <source>
        <dbReference type="ARBA" id="ARBA00022989"/>
    </source>
</evidence>
<gene>
    <name evidence="11" type="ORF">SAMN04488518_10767</name>
</gene>
<evidence type="ECO:0000256" key="5">
    <source>
        <dbReference type="ARBA" id="ARBA00022692"/>
    </source>
</evidence>
<protein>
    <recommendedName>
        <fullName evidence="9">TRAP transporter small permease protein</fullName>
    </recommendedName>
</protein>